<dbReference type="Pfam" id="PF01066">
    <property type="entry name" value="CDP-OH_P_transf"/>
    <property type="match status" value="1"/>
</dbReference>
<evidence type="ECO:0000313" key="5">
    <source>
        <dbReference type="EnsemblProtists" id="Phyra74421"/>
    </source>
</evidence>
<feature type="region of interest" description="Disordered" evidence="3">
    <location>
        <begin position="1"/>
        <end position="96"/>
    </location>
</feature>
<keyword evidence="4" id="KW-1133">Transmembrane helix</keyword>
<keyword evidence="6" id="KW-1185">Reference proteome</keyword>
<dbReference type="GO" id="GO:0016020">
    <property type="term" value="C:membrane"/>
    <property type="evidence" value="ECO:0007669"/>
    <property type="project" value="InterPro"/>
</dbReference>
<dbReference type="PROSITE" id="PS00379">
    <property type="entry name" value="CDP_ALCOHOL_P_TRANSF"/>
    <property type="match status" value="1"/>
</dbReference>
<feature type="transmembrane region" description="Helical" evidence="4">
    <location>
        <begin position="223"/>
        <end position="240"/>
    </location>
</feature>
<keyword evidence="4" id="KW-0812">Transmembrane</keyword>
<dbReference type="Proteomes" id="UP000005238">
    <property type="component" value="Unassembled WGS sequence"/>
</dbReference>
<protein>
    <recommendedName>
        <fullName evidence="7">CDP-alcohol phosphatidyltransferase</fullName>
    </recommendedName>
</protein>
<dbReference type="InterPro" id="IPR048254">
    <property type="entry name" value="CDP_ALCOHOL_P_TRANSF_CS"/>
</dbReference>
<dbReference type="AlphaFoldDB" id="H3GFE5"/>
<keyword evidence="1 2" id="KW-0808">Transferase</keyword>
<dbReference type="Gene3D" id="1.20.120.1760">
    <property type="match status" value="1"/>
</dbReference>
<feature type="transmembrane region" description="Helical" evidence="4">
    <location>
        <begin position="366"/>
        <end position="386"/>
    </location>
</feature>
<evidence type="ECO:0008006" key="7">
    <source>
        <dbReference type="Google" id="ProtNLM"/>
    </source>
</evidence>
<reference evidence="6" key="1">
    <citation type="journal article" date="2006" name="Science">
        <title>Phytophthora genome sequences uncover evolutionary origins and mechanisms of pathogenesis.</title>
        <authorList>
            <person name="Tyler B.M."/>
            <person name="Tripathy S."/>
            <person name="Zhang X."/>
            <person name="Dehal P."/>
            <person name="Jiang R.H."/>
            <person name="Aerts A."/>
            <person name="Arredondo F.D."/>
            <person name="Baxter L."/>
            <person name="Bensasson D."/>
            <person name="Beynon J.L."/>
            <person name="Chapman J."/>
            <person name="Damasceno C.M."/>
            <person name="Dorrance A.E."/>
            <person name="Dou D."/>
            <person name="Dickerman A.W."/>
            <person name="Dubchak I.L."/>
            <person name="Garbelotto M."/>
            <person name="Gijzen M."/>
            <person name="Gordon S.G."/>
            <person name="Govers F."/>
            <person name="Grunwald N.J."/>
            <person name="Huang W."/>
            <person name="Ivors K.L."/>
            <person name="Jones R.W."/>
            <person name="Kamoun S."/>
            <person name="Krampis K."/>
            <person name="Lamour K.H."/>
            <person name="Lee M.K."/>
            <person name="McDonald W.H."/>
            <person name="Medina M."/>
            <person name="Meijer H.J."/>
            <person name="Nordberg E.K."/>
            <person name="Maclean D.J."/>
            <person name="Ospina-Giraldo M.D."/>
            <person name="Morris P.F."/>
            <person name="Phuntumart V."/>
            <person name="Putnam N.H."/>
            <person name="Rash S."/>
            <person name="Rose J.K."/>
            <person name="Sakihama Y."/>
            <person name="Salamov A.A."/>
            <person name="Savidor A."/>
            <person name="Scheuring C.F."/>
            <person name="Smith B.M."/>
            <person name="Sobral B.W."/>
            <person name="Terry A."/>
            <person name="Torto-Alalibo T.A."/>
            <person name="Win J."/>
            <person name="Xu Z."/>
            <person name="Zhang H."/>
            <person name="Grigoriev I.V."/>
            <person name="Rokhsar D.S."/>
            <person name="Boore J.L."/>
        </authorList>
    </citation>
    <scope>NUCLEOTIDE SEQUENCE [LARGE SCALE GENOMIC DNA]</scope>
    <source>
        <strain evidence="6">Pr102</strain>
    </source>
</reference>
<evidence type="ECO:0000256" key="3">
    <source>
        <dbReference type="SAM" id="MobiDB-lite"/>
    </source>
</evidence>
<dbReference type="EMBL" id="DS566005">
    <property type="status" value="NOT_ANNOTATED_CDS"/>
    <property type="molecule type" value="Genomic_DNA"/>
</dbReference>
<feature type="transmembrane region" description="Helical" evidence="4">
    <location>
        <begin position="392"/>
        <end position="415"/>
    </location>
</feature>
<comment type="similarity">
    <text evidence="2">Belongs to the CDP-alcohol phosphatidyltransferase class-I family.</text>
</comment>
<feature type="compositionally biased region" description="Basic and acidic residues" evidence="3">
    <location>
        <begin position="1"/>
        <end position="14"/>
    </location>
</feature>
<dbReference type="OMA" id="FVITPNQ"/>
<sequence length="431" mass="48654">MRHVLEGREREHKSRPSSAHFEIAARRRRSLVQQQQQVPEYMALSSMQPRANVESDEDMYGSTINVSSKGVTHRSGSRSNSPTNSGDENSDTLKLAPTSSSFSKELHNESVLERYQKATCTKMYDVEELIDYYWHRRLAAVPAVIVSYLPFVITPNQITIFGLFLGWASALCLYDSEFHYPLAWEPSHSLLAAGLLMFFWIVSDCTDGQVARLCKRGTRTGRILDGVVDGLVIAPNFWIMGDVMQHRYGHVMYFHLGFWAGMSLWLHAIIYDKIKNVYMENALPQSECDGETVASVRAEYRAARKQSACALDTILLGIYSVYLTVQASFTSDAASQAELDRQALLASCSSEYHDAYRQKFSGLVRVASFLGISAHITAVYVTYFLAIVHWDVIYYMQFYPLVLLNVVLVGVLIQYQRSGMATFKPSKEGAF</sequence>
<keyword evidence="4" id="KW-0472">Membrane</keyword>
<dbReference type="GO" id="GO:0016780">
    <property type="term" value="F:phosphotransferase activity, for other substituted phosphate groups"/>
    <property type="evidence" value="ECO:0007669"/>
    <property type="project" value="InterPro"/>
</dbReference>
<dbReference type="HOGENOM" id="CLU_035003_0_0_1"/>
<dbReference type="EnsemblProtists" id="Phyra74421">
    <property type="protein sequence ID" value="Phyra74421"/>
    <property type="gene ID" value="Phyra74421"/>
</dbReference>
<organism evidence="5 6">
    <name type="scientific">Phytophthora ramorum</name>
    <name type="common">Sudden oak death agent</name>
    <dbReference type="NCBI Taxonomy" id="164328"/>
    <lineage>
        <taxon>Eukaryota</taxon>
        <taxon>Sar</taxon>
        <taxon>Stramenopiles</taxon>
        <taxon>Oomycota</taxon>
        <taxon>Peronosporomycetes</taxon>
        <taxon>Peronosporales</taxon>
        <taxon>Peronosporaceae</taxon>
        <taxon>Phytophthora</taxon>
    </lineage>
</organism>
<proteinExistence type="inferred from homology"/>
<dbReference type="VEuPathDB" id="FungiDB:KRP22_384"/>
<evidence type="ECO:0000313" key="6">
    <source>
        <dbReference type="Proteomes" id="UP000005238"/>
    </source>
</evidence>
<feature type="transmembrane region" description="Helical" evidence="4">
    <location>
        <begin position="252"/>
        <end position="271"/>
    </location>
</feature>
<dbReference type="InParanoid" id="H3GFE5"/>
<name>H3GFE5_PHYRM</name>
<feature type="transmembrane region" description="Helical" evidence="4">
    <location>
        <begin position="145"/>
        <end position="170"/>
    </location>
</feature>
<dbReference type="GO" id="GO:0008654">
    <property type="term" value="P:phospholipid biosynthetic process"/>
    <property type="evidence" value="ECO:0007669"/>
    <property type="project" value="InterPro"/>
</dbReference>
<evidence type="ECO:0000256" key="2">
    <source>
        <dbReference type="RuleBase" id="RU003750"/>
    </source>
</evidence>
<dbReference type="eggNOG" id="ENOG502QY06">
    <property type="taxonomic scope" value="Eukaryota"/>
</dbReference>
<reference evidence="5" key="2">
    <citation type="submission" date="2015-06" db="UniProtKB">
        <authorList>
            <consortium name="EnsemblProtists"/>
        </authorList>
    </citation>
    <scope>IDENTIFICATION</scope>
    <source>
        <strain evidence="5">Pr102</strain>
    </source>
</reference>
<feature type="transmembrane region" description="Helical" evidence="4">
    <location>
        <begin position="182"/>
        <end position="202"/>
    </location>
</feature>
<dbReference type="InterPro" id="IPR000462">
    <property type="entry name" value="CDP-OH_P_trans"/>
</dbReference>
<dbReference type="VEuPathDB" id="FungiDB:KRP23_7624"/>
<dbReference type="RefSeq" id="XP_067744792.1">
    <property type="nucleotide sequence ID" value="XM_067892963.1"/>
</dbReference>
<dbReference type="InterPro" id="IPR043130">
    <property type="entry name" value="CDP-OH_PTrfase_TM_dom"/>
</dbReference>
<feature type="compositionally biased region" description="Polar residues" evidence="3">
    <location>
        <begin position="77"/>
        <end position="87"/>
    </location>
</feature>
<dbReference type="OrthoDB" id="99798at2759"/>
<accession>H3GFE5</accession>
<evidence type="ECO:0000256" key="1">
    <source>
        <dbReference type="ARBA" id="ARBA00022679"/>
    </source>
</evidence>
<evidence type="ECO:0000256" key="4">
    <source>
        <dbReference type="SAM" id="Phobius"/>
    </source>
</evidence>
<dbReference type="GeneID" id="94228753"/>